<dbReference type="AlphaFoldDB" id="K7YZG8"/>
<dbReference type="HOGENOM" id="CLU_2682770_0_0_7"/>
<evidence type="ECO:0000313" key="2">
    <source>
        <dbReference type="Proteomes" id="UP000010078"/>
    </source>
</evidence>
<dbReference type="EMBL" id="CP003476">
    <property type="protein sequence ID" value="AFX89105.1"/>
    <property type="molecule type" value="Genomic_DNA"/>
</dbReference>
<organism evidence="1 2">
    <name type="scientific">Helicobacter pylori Aklavik86</name>
    <dbReference type="NCBI Taxonomy" id="1055532"/>
    <lineage>
        <taxon>Bacteria</taxon>
        <taxon>Pseudomonadati</taxon>
        <taxon>Campylobacterota</taxon>
        <taxon>Epsilonproteobacteria</taxon>
        <taxon>Campylobacterales</taxon>
        <taxon>Helicobacteraceae</taxon>
        <taxon>Helicobacter</taxon>
    </lineage>
</organism>
<dbReference type="Proteomes" id="UP000010078">
    <property type="component" value="Chromosome"/>
</dbReference>
<proteinExistence type="predicted"/>
<accession>K7YZG8</accession>
<name>K7YZG8_HELPX</name>
<sequence length="74" mass="8674">MLTYYYIYDIVEPMSIEAITLKAYSKGFLKGHNNERTIRNTRLSFMKRTIGLSATKKEMTPSAIKKKPKMMHAW</sequence>
<gene>
    <name evidence="1" type="ORF">HPAKL86_00375</name>
</gene>
<dbReference type="KEGG" id="hpyk:HPAKL86_00375"/>
<evidence type="ECO:0000313" key="1">
    <source>
        <dbReference type="EMBL" id="AFX89105.1"/>
    </source>
</evidence>
<reference evidence="1 2" key="1">
    <citation type="journal article" date="2015" name="Genome Announc.">
        <title>Complete Genome Sequences of Two Helicobacter pylori Strains from a Canadian Arctic Aboriginal Community.</title>
        <authorList>
            <person name="Kersulyte D."/>
            <person name="Bertoli M.T."/>
            <person name="Tamma S."/>
            <person name="Keelan M."/>
            <person name="Munday R."/>
            <person name="Geary J."/>
            <person name="Veldhuyzen van Zanten S."/>
            <person name="Goodman K.J."/>
            <person name="Berg D.E."/>
        </authorList>
    </citation>
    <scope>NUCLEOTIDE SEQUENCE [LARGE SCALE GENOMIC DNA]</scope>
    <source>
        <strain evidence="1">Aklavik86</strain>
    </source>
</reference>
<protein>
    <submittedName>
        <fullName evidence="1">Uncharacterized protein</fullName>
    </submittedName>
</protein>